<evidence type="ECO:0000313" key="8">
    <source>
        <dbReference type="EMBL" id="MFC7290602.1"/>
    </source>
</evidence>
<gene>
    <name evidence="8" type="primary">nirD</name>
    <name evidence="8" type="ORF">ACFQS8_03150</name>
</gene>
<keyword evidence="3" id="KW-0560">Oxidoreductase</keyword>
<sequence length="110" mass="11955">MDGDIIATKWIDVCALEEIPVRGARRMKWKGLELGLFRTSAHEVYAIDNECPHKKGPLSEGIVHDTGVTCPLHNFVIDLPTGLARGADEGCVKTFAVEVKDGRVLVEVGA</sequence>
<dbReference type="Gene3D" id="2.102.10.10">
    <property type="entry name" value="Rieske [2Fe-2S] iron-sulphur domain"/>
    <property type="match status" value="1"/>
</dbReference>
<dbReference type="PANTHER" id="PTHR21496:SF23">
    <property type="entry name" value="3-PHENYLPROPIONATE_CINNAMIC ACID DIOXYGENASE FERREDOXIN SUBUNIT"/>
    <property type="match status" value="1"/>
</dbReference>
<evidence type="ECO:0000313" key="9">
    <source>
        <dbReference type="Proteomes" id="UP001596492"/>
    </source>
</evidence>
<dbReference type="InterPro" id="IPR012748">
    <property type="entry name" value="Rieske-like_NirD"/>
</dbReference>
<dbReference type="Pfam" id="PF13806">
    <property type="entry name" value="Rieske_2"/>
    <property type="match status" value="1"/>
</dbReference>
<dbReference type="EMBL" id="JBHTBR010000002">
    <property type="protein sequence ID" value="MFC7290602.1"/>
    <property type="molecule type" value="Genomic_DNA"/>
</dbReference>
<dbReference type="PROSITE" id="PS51296">
    <property type="entry name" value="RIESKE"/>
    <property type="match status" value="1"/>
</dbReference>
<feature type="domain" description="Rieske" evidence="7">
    <location>
        <begin position="11"/>
        <end position="106"/>
    </location>
</feature>
<keyword evidence="6" id="KW-0534">Nitrate assimilation</keyword>
<evidence type="ECO:0000256" key="2">
    <source>
        <dbReference type="ARBA" id="ARBA00022723"/>
    </source>
</evidence>
<dbReference type="InterPro" id="IPR036922">
    <property type="entry name" value="Rieske_2Fe-2S_sf"/>
</dbReference>
<keyword evidence="1" id="KW-0001">2Fe-2S</keyword>
<proteinExistence type="predicted"/>
<reference evidence="9" key="1">
    <citation type="journal article" date="2019" name="Int. J. Syst. Evol. Microbiol.">
        <title>The Global Catalogue of Microorganisms (GCM) 10K type strain sequencing project: providing services to taxonomists for standard genome sequencing and annotation.</title>
        <authorList>
            <consortium name="The Broad Institute Genomics Platform"/>
            <consortium name="The Broad Institute Genome Sequencing Center for Infectious Disease"/>
            <person name="Wu L."/>
            <person name="Ma J."/>
        </authorList>
    </citation>
    <scope>NUCLEOTIDE SEQUENCE [LARGE SCALE GENOMIC DNA]</scope>
    <source>
        <strain evidence="9">CCUG 51308</strain>
    </source>
</reference>
<dbReference type="NCBIfam" id="TIGR02378">
    <property type="entry name" value="nirD_assim_sml"/>
    <property type="match status" value="1"/>
</dbReference>
<evidence type="ECO:0000259" key="7">
    <source>
        <dbReference type="PROSITE" id="PS51296"/>
    </source>
</evidence>
<name>A0ABW2IHY2_9PROT</name>
<dbReference type="CDD" id="cd03530">
    <property type="entry name" value="Rieske_NirD_small_Bacillus"/>
    <property type="match status" value="1"/>
</dbReference>
<evidence type="ECO:0000256" key="4">
    <source>
        <dbReference type="ARBA" id="ARBA00023004"/>
    </source>
</evidence>
<evidence type="ECO:0000256" key="6">
    <source>
        <dbReference type="ARBA" id="ARBA00023063"/>
    </source>
</evidence>
<dbReference type="RefSeq" id="WP_382165624.1">
    <property type="nucleotide sequence ID" value="NZ_JBHTBR010000002.1"/>
</dbReference>
<accession>A0ABW2IHY2</accession>
<organism evidence="8 9">
    <name type="scientific">Hirschia litorea</name>
    <dbReference type="NCBI Taxonomy" id="1199156"/>
    <lineage>
        <taxon>Bacteria</taxon>
        <taxon>Pseudomonadati</taxon>
        <taxon>Pseudomonadota</taxon>
        <taxon>Alphaproteobacteria</taxon>
        <taxon>Hyphomonadales</taxon>
        <taxon>Hyphomonadaceae</taxon>
        <taxon>Hirschia</taxon>
    </lineage>
</organism>
<dbReference type="Proteomes" id="UP001596492">
    <property type="component" value="Unassembled WGS sequence"/>
</dbReference>
<comment type="caution">
    <text evidence="8">The sequence shown here is derived from an EMBL/GenBank/DDBJ whole genome shotgun (WGS) entry which is preliminary data.</text>
</comment>
<dbReference type="InterPro" id="IPR017941">
    <property type="entry name" value="Rieske_2Fe-2S"/>
</dbReference>
<keyword evidence="5" id="KW-0411">Iron-sulfur</keyword>
<dbReference type="SUPFAM" id="SSF50022">
    <property type="entry name" value="ISP domain"/>
    <property type="match status" value="1"/>
</dbReference>
<evidence type="ECO:0000256" key="1">
    <source>
        <dbReference type="ARBA" id="ARBA00022714"/>
    </source>
</evidence>
<keyword evidence="2" id="KW-0479">Metal-binding</keyword>
<evidence type="ECO:0000256" key="3">
    <source>
        <dbReference type="ARBA" id="ARBA00023002"/>
    </source>
</evidence>
<protein>
    <submittedName>
        <fullName evidence="8">Nitrite reductase small subunit NirD</fullName>
    </submittedName>
</protein>
<evidence type="ECO:0000256" key="5">
    <source>
        <dbReference type="ARBA" id="ARBA00023014"/>
    </source>
</evidence>
<dbReference type="PANTHER" id="PTHR21496">
    <property type="entry name" value="FERREDOXIN-RELATED"/>
    <property type="match status" value="1"/>
</dbReference>
<keyword evidence="4" id="KW-0408">Iron</keyword>
<keyword evidence="9" id="KW-1185">Reference proteome</keyword>